<dbReference type="EMBL" id="CP098502">
    <property type="protein sequence ID" value="UTI64281.1"/>
    <property type="molecule type" value="Genomic_DNA"/>
</dbReference>
<keyword evidence="1" id="KW-0805">Transcription regulation</keyword>
<evidence type="ECO:0000256" key="3">
    <source>
        <dbReference type="ARBA" id="ARBA00023163"/>
    </source>
</evidence>
<dbReference type="InterPro" id="IPR051081">
    <property type="entry name" value="HTH_MetalResp_TranReg"/>
</dbReference>
<dbReference type="SUPFAM" id="SSF46785">
    <property type="entry name" value="Winged helix' DNA-binding domain"/>
    <property type="match status" value="1"/>
</dbReference>
<dbReference type="Gene3D" id="1.10.10.10">
    <property type="entry name" value="Winged helix-like DNA-binding domain superfamily/Winged helix DNA-binding domain"/>
    <property type="match status" value="1"/>
</dbReference>
<dbReference type="PROSITE" id="PS50987">
    <property type="entry name" value="HTH_ARSR_2"/>
    <property type="match status" value="1"/>
</dbReference>
<dbReference type="InterPro" id="IPR011991">
    <property type="entry name" value="ArsR-like_HTH"/>
</dbReference>
<dbReference type="InterPro" id="IPR001845">
    <property type="entry name" value="HTH_ArsR_DNA-bd_dom"/>
</dbReference>
<evidence type="ECO:0000256" key="2">
    <source>
        <dbReference type="ARBA" id="ARBA00023125"/>
    </source>
</evidence>
<sequence length="117" mass="12379">MADHGELLHIDEPSATRIRAAGLPAGEAERIAGALKGLADPTRLGLAMALRDGRELCVCDLSWIAQRAQNLVSHHMKVLRTEGLVTARKEGKMTMFTLTSAGHALVAVAGELAGRDA</sequence>
<keyword evidence="6" id="KW-1185">Reference proteome</keyword>
<dbReference type="InterPro" id="IPR036388">
    <property type="entry name" value="WH-like_DNA-bd_sf"/>
</dbReference>
<dbReference type="PANTHER" id="PTHR33154">
    <property type="entry name" value="TRANSCRIPTIONAL REGULATOR, ARSR FAMILY"/>
    <property type="match status" value="1"/>
</dbReference>
<reference evidence="5 6" key="1">
    <citation type="submission" date="2022-06" db="EMBL/GenBank/DDBJ databases">
        <title>Paraconexibacter antarcticus.</title>
        <authorList>
            <person name="Kim C.S."/>
        </authorList>
    </citation>
    <scope>NUCLEOTIDE SEQUENCE [LARGE SCALE GENOMIC DNA]</scope>
    <source>
        <strain evidence="5 6">02-257</strain>
    </source>
</reference>
<dbReference type="NCBIfam" id="NF033788">
    <property type="entry name" value="HTH_metalloreg"/>
    <property type="match status" value="1"/>
</dbReference>
<dbReference type="PANTHER" id="PTHR33154:SF33">
    <property type="entry name" value="TRANSCRIPTIONAL REPRESSOR SDPR"/>
    <property type="match status" value="1"/>
</dbReference>
<dbReference type="SMART" id="SM00418">
    <property type="entry name" value="HTH_ARSR"/>
    <property type="match status" value="1"/>
</dbReference>
<keyword evidence="3" id="KW-0804">Transcription</keyword>
<dbReference type="Pfam" id="PF01022">
    <property type="entry name" value="HTH_5"/>
    <property type="match status" value="1"/>
</dbReference>
<evidence type="ECO:0000256" key="1">
    <source>
        <dbReference type="ARBA" id="ARBA00023015"/>
    </source>
</evidence>
<dbReference type="RefSeq" id="WP_254570991.1">
    <property type="nucleotide sequence ID" value="NZ_CP098502.1"/>
</dbReference>
<accession>A0ABY5DQI0</accession>
<protein>
    <submittedName>
        <fullName evidence="5">Metalloregulator ArsR/SmtB family transcription factor</fullName>
    </submittedName>
</protein>
<dbReference type="CDD" id="cd00090">
    <property type="entry name" value="HTH_ARSR"/>
    <property type="match status" value="1"/>
</dbReference>
<name>A0ABY5DQI0_9ACTN</name>
<gene>
    <name evidence="5" type="ORF">NBH00_23440</name>
</gene>
<feature type="domain" description="HTH arsR-type" evidence="4">
    <location>
        <begin position="23"/>
        <end position="117"/>
    </location>
</feature>
<organism evidence="5 6">
    <name type="scientific">Paraconexibacter antarcticus</name>
    <dbReference type="NCBI Taxonomy" id="2949664"/>
    <lineage>
        <taxon>Bacteria</taxon>
        <taxon>Bacillati</taxon>
        <taxon>Actinomycetota</taxon>
        <taxon>Thermoleophilia</taxon>
        <taxon>Solirubrobacterales</taxon>
        <taxon>Paraconexibacteraceae</taxon>
        <taxon>Paraconexibacter</taxon>
    </lineage>
</organism>
<proteinExistence type="predicted"/>
<evidence type="ECO:0000313" key="5">
    <source>
        <dbReference type="EMBL" id="UTI64281.1"/>
    </source>
</evidence>
<dbReference type="Proteomes" id="UP001056035">
    <property type="component" value="Chromosome"/>
</dbReference>
<evidence type="ECO:0000259" key="4">
    <source>
        <dbReference type="PROSITE" id="PS50987"/>
    </source>
</evidence>
<evidence type="ECO:0000313" key="6">
    <source>
        <dbReference type="Proteomes" id="UP001056035"/>
    </source>
</evidence>
<dbReference type="InterPro" id="IPR036390">
    <property type="entry name" value="WH_DNA-bd_sf"/>
</dbReference>
<dbReference type="PRINTS" id="PR00778">
    <property type="entry name" value="HTHARSR"/>
</dbReference>
<keyword evidence="2" id="KW-0238">DNA-binding</keyword>